<protein>
    <submittedName>
        <fullName evidence="1">Uncharacterized protein</fullName>
    </submittedName>
</protein>
<proteinExistence type="predicted"/>
<name>A0A2W1JQA9_9CYAN</name>
<dbReference type="RefSeq" id="WP_199464252.1">
    <property type="nucleotide sequence ID" value="NZ_CAWNWM010000001.1"/>
</dbReference>
<evidence type="ECO:0000313" key="2">
    <source>
        <dbReference type="Proteomes" id="UP000248857"/>
    </source>
</evidence>
<comment type="caution">
    <text evidence="1">The sequence shown here is derived from an EMBL/GenBank/DDBJ whole genome shotgun (WGS) entry which is preliminary data.</text>
</comment>
<gene>
    <name evidence="1" type="ORF">C1752_00455</name>
</gene>
<sequence length="54" mass="5905">MTTHFITAEVDLQATQALPEAIEAQLKEQGEPLRWAVTAVKDEKAQVEAVVLAD</sequence>
<keyword evidence="2" id="KW-1185">Reference proteome</keyword>
<evidence type="ECO:0000313" key="1">
    <source>
        <dbReference type="EMBL" id="PZD75538.1"/>
    </source>
</evidence>
<accession>A0A2W1JQA9</accession>
<organism evidence="1 2">
    <name type="scientific">Acaryochloris thomasi RCC1774</name>
    <dbReference type="NCBI Taxonomy" id="1764569"/>
    <lineage>
        <taxon>Bacteria</taxon>
        <taxon>Bacillati</taxon>
        <taxon>Cyanobacteriota</taxon>
        <taxon>Cyanophyceae</taxon>
        <taxon>Acaryochloridales</taxon>
        <taxon>Acaryochloridaceae</taxon>
        <taxon>Acaryochloris</taxon>
        <taxon>Acaryochloris thomasi</taxon>
    </lineage>
</organism>
<dbReference type="Proteomes" id="UP000248857">
    <property type="component" value="Unassembled WGS sequence"/>
</dbReference>
<dbReference type="AlphaFoldDB" id="A0A2W1JQA9"/>
<dbReference type="EMBL" id="PQWO01000001">
    <property type="protein sequence ID" value="PZD75538.1"/>
    <property type="molecule type" value="Genomic_DNA"/>
</dbReference>
<reference evidence="1 2" key="1">
    <citation type="journal article" date="2018" name="Sci. Rep.">
        <title>A novel species of the marine cyanobacterium Acaryochloris with a unique pigment content and lifestyle.</title>
        <authorList>
            <person name="Partensky F."/>
            <person name="Six C."/>
            <person name="Ratin M."/>
            <person name="Garczarek L."/>
            <person name="Vaulot D."/>
            <person name="Probert I."/>
            <person name="Calteau A."/>
            <person name="Gourvil P."/>
            <person name="Marie D."/>
            <person name="Grebert T."/>
            <person name="Bouchier C."/>
            <person name="Le Panse S."/>
            <person name="Gachenot M."/>
            <person name="Rodriguez F."/>
            <person name="Garrido J.L."/>
        </authorList>
    </citation>
    <scope>NUCLEOTIDE SEQUENCE [LARGE SCALE GENOMIC DNA]</scope>
    <source>
        <strain evidence="1 2">RCC1774</strain>
    </source>
</reference>